<reference evidence="1" key="2">
    <citation type="submission" date="2015-02" db="UniProtKB">
        <authorList>
            <consortium name="EnsemblMetazoa"/>
        </authorList>
    </citation>
    <scope>IDENTIFICATION</scope>
</reference>
<keyword evidence="2" id="KW-1185">Reference proteome</keyword>
<evidence type="ECO:0000313" key="2">
    <source>
        <dbReference type="Proteomes" id="UP000014500"/>
    </source>
</evidence>
<dbReference type="AlphaFoldDB" id="T1JIS3"/>
<dbReference type="HOGENOM" id="CLU_2187195_0_0_1"/>
<proteinExistence type="predicted"/>
<dbReference type="EMBL" id="JH431639">
    <property type="status" value="NOT_ANNOTATED_CDS"/>
    <property type="molecule type" value="Genomic_DNA"/>
</dbReference>
<sequence>MELVSRPQDRNGIKWRVHIDGATNPTMDQMVQTQTNQPEVSIYQQGGSNSCSVGNTINIHVQHFDANKFLENQYYDSNINHDVLQSLIPAFEKWRFVPTINYSELGGGL</sequence>
<dbReference type="Proteomes" id="UP000014500">
    <property type="component" value="Unassembled WGS sequence"/>
</dbReference>
<evidence type="ECO:0000313" key="1">
    <source>
        <dbReference type="EnsemblMetazoa" id="SMAR013754-PA"/>
    </source>
</evidence>
<name>T1JIS3_STRMM</name>
<organism evidence="1 2">
    <name type="scientific">Strigamia maritima</name>
    <name type="common">European centipede</name>
    <name type="synonym">Geophilus maritimus</name>
    <dbReference type="NCBI Taxonomy" id="126957"/>
    <lineage>
        <taxon>Eukaryota</taxon>
        <taxon>Metazoa</taxon>
        <taxon>Ecdysozoa</taxon>
        <taxon>Arthropoda</taxon>
        <taxon>Myriapoda</taxon>
        <taxon>Chilopoda</taxon>
        <taxon>Pleurostigmophora</taxon>
        <taxon>Geophilomorpha</taxon>
        <taxon>Linotaeniidae</taxon>
        <taxon>Strigamia</taxon>
    </lineage>
</organism>
<dbReference type="EnsemblMetazoa" id="SMAR013754-RA">
    <property type="protein sequence ID" value="SMAR013754-PA"/>
    <property type="gene ID" value="SMAR013754"/>
</dbReference>
<accession>T1JIS3</accession>
<reference evidence="2" key="1">
    <citation type="submission" date="2011-05" db="EMBL/GenBank/DDBJ databases">
        <authorList>
            <person name="Richards S.R."/>
            <person name="Qu J."/>
            <person name="Jiang H."/>
            <person name="Jhangiani S.N."/>
            <person name="Agravi P."/>
            <person name="Goodspeed R."/>
            <person name="Gross S."/>
            <person name="Mandapat C."/>
            <person name="Jackson L."/>
            <person name="Mathew T."/>
            <person name="Pu L."/>
            <person name="Thornton R."/>
            <person name="Saada N."/>
            <person name="Wilczek-Boney K.B."/>
            <person name="Lee S."/>
            <person name="Kovar C."/>
            <person name="Wu Y."/>
            <person name="Scherer S.E."/>
            <person name="Worley K.C."/>
            <person name="Muzny D.M."/>
            <person name="Gibbs R."/>
        </authorList>
    </citation>
    <scope>NUCLEOTIDE SEQUENCE</scope>
    <source>
        <strain evidence="2">Brora</strain>
    </source>
</reference>
<protein>
    <submittedName>
        <fullName evidence="1">Uncharacterized protein</fullName>
    </submittedName>
</protein>